<feature type="domain" description="DUF5671" evidence="2">
    <location>
        <begin position="173"/>
        <end position="296"/>
    </location>
</feature>
<feature type="transmembrane region" description="Helical" evidence="1">
    <location>
        <begin position="362"/>
        <end position="379"/>
    </location>
</feature>
<feature type="domain" description="DUF5671" evidence="2">
    <location>
        <begin position="27"/>
        <end position="130"/>
    </location>
</feature>
<reference evidence="4" key="1">
    <citation type="journal article" date="2019" name="Int. J. Syst. Evol. Microbiol.">
        <title>The Global Catalogue of Microorganisms (GCM) 10K type strain sequencing project: providing services to taxonomists for standard genome sequencing and annotation.</title>
        <authorList>
            <consortium name="The Broad Institute Genomics Platform"/>
            <consortium name="The Broad Institute Genome Sequencing Center for Infectious Disease"/>
            <person name="Wu L."/>
            <person name="Ma J."/>
        </authorList>
    </citation>
    <scope>NUCLEOTIDE SEQUENCE [LARGE SCALE GENOMIC DNA]</scope>
    <source>
        <strain evidence="4">JCM 16949</strain>
    </source>
</reference>
<gene>
    <name evidence="3" type="ORF">GCM10022239_09890</name>
</gene>
<dbReference type="Proteomes" id="UP001501004">
    <property type="component" value="Unassembled WGS sequence"/>
</dbReference>
<feature type="transmembrane region" description="Helical" evidence="1">
    <location>
        <begin position="325"/>
        <end position="350"/>
    </location>
</feature>
<dbReference type="InterPro" id="IPR043728">
    <property type="entry name" value="DUF5671"/>
</dbReference>
<feature type="transmembrane region" description="Helical" evidence="1">
    <location>
        <begin position="207"/>
        <end position="231"/>
    </location>
</feature>
<feature type="transmembrane region" description="Helical" evidence="1">
    <location>
        <begin position="166"/>
        <end position="187"/>
    </location>
</feature>
<keyword evidence="4" id="KW-1185">Reference proteome</keyword>
<dbReference type="RefSeq" id="WP_344754316.1">
    <property type="nucleotide sequence ID" value="NZ_BAABAE010000002.1"/>
</dbReference>
<sequence length="550" mass="58020">MTAPAPTPVSAPPAAPSAAGGVQTVRRFITYLLLFVMVVIAAIGLSGLLERVLDDGSMIAFSDNAGLAQSLAFTLIAGPLAALLWWLTWRESAMSRDRASIAWPLYLVLASTVALLVFTLALFAWAEALIADRWQPSNLAIAIVWGLVWIWHYWMWRHPAKAPVRLIGVAPAIASLTGLWMGVGGLVDALGTLIDSATETFTVTTVIGIPLWQAVLQPLVWAVGGGLLWWWHWFRAGVREQRTGFATVLLVFVTGFASFALFIYGVTFTLYTVLRLLVTAGDPLSVILDPLGLAVSSAAFGALVLVYHSRVVTEHPDAVHKATGLVASGVALATAATGVGVTVNALLASFSPSLVGADQRPLLIGGISALLVGGALWWASWRPGSASSAARISTPGRRVYLVVIFGLSALVALITLLVIGYQLFSFALDGASGGSLLERTRQALGLLVATVLVAAYHFVLWRGDRAAMPSVESRRTIEKVTLVSSPASDLLVTAIHEATGARVTVLRRADAVAGEPDAAALVAALDGIEARHVLVVAGAEGRTEVVRLEG</sequence>
<evidence type="ECO:0000313" key="3">
    <source>
        <dbReference type="EMBL" id="GAA3735860.1"/>
    </source>
</evidence>
<proteinExistence type="predicted"/>
<evidence type="ECO:0000313" key="4">
    <source>
        <dbReference type="Proteomes" id="UP001501004"/>
    </source>
</evidence>
<organism evidence="3 4">
    <name type="scientific">Leifsonella bigeumensis</name>
    <dbReference type="NCBI Taxonomy" id="433643"/>
    <lineage>
        <taxon>Bacteria</taxon>
        <taxon>Bacillati</taxon>
        <taxon>Actinomycetota</taxon>
        <taxon>Actinomycetes</taxon>
        <taxon>Micrococcales</taxon>
        <taxon>Microbacteriaceae</taxon>
        <taxon>Leifsonella</taxon>
    </lineage>
</organism>
<feature type="transmembrane region" description="Helical" evidence="1">
    <location>
        <begin position="137"/>
        <end position="154"/>
    </location>
</feature>
<feature type="transmembrane region" description="Helical" evidence="1">
    <location>
        <begin position="28"/>
        <end position="49"/>
    </location>
</feature>
<feature type="transmembrane region" description="Helical" evidence="1">
    <location>
        <begin position="243"/>
        <end position="271"/>
    </location>
</feature>
<dbReference type="EMBL" id="BAABAE010000002">
    <property type="protein sequence ID" value="GAA3735860.1"/>
    <property type="molecule type" value="Genomic_DNA"/>
</dbReference>
<evidence type="ECO:0000259" key="2">
    <source>
        <dbReference type="Pfam" id="PF18920"/>
    </source>
</evidence>
<accession>A0ABP7FE28</accession>
<feature type="transmembrane region" description="Helical" evidence="1">
    <location>
        <begin position="69"/>
        <end position="89"/>
    </location>
</feature>
<comment type="caution">
    <text evidence="3">The sequence shown here is derived from an EMBL/GenBank/DDBJ whole genome shotgun (WGS) entry which is preliminary data.</text>
</comment>
<feature type="transmembrane region" description="Helical" evidence="1">
    <location>
        <begin position="291"/>
        <end position="313"/>
    </location>
</feature>
<name>A0ABP7FE28_9MICO</name>
<keyword evidence="1" id="KW-0812">Transmembrane</keyword>
<feature type="transmembrane region" description="Helical" evidence="1">
    <location>
        <begin position="101"/>
        <end position="125"/>
    </location>
</feature>
<keyword evidence="1" id="KW-0472">Membrane</keyword>
<keyword evidence="1" id="KW-1133">Transmembrane helix</keyword>
<protein>
    <recommendedName>
        <fullName evidence="2">DUF5671 domain-containing protein</fullName>
    </recommendedName>
</protein>
<dbReference type="Pfam" id="PF18920">
    <property type="entry name" value="DUF5671"/>
    <property type="match status" value="3"/>
</dbReference>
<feature type="transmembrane region" description="Helical" evidence="1">
    <location>
        <begin position="399"/>
        <end position="423"/>
    </location>
</feature>
<feature type="transmembrane region" description="Helical" evidence="1">
    <location>
        <begin position="443"/>
        <end position="461"/>
    </location>
</feature>
<evidence type="ECO:0000256" key="1">
    <source>
        <dbReference type="SAM" id="Phobius"/>
    </source>
</evidence>
<feature type="domain" description="DUF5671" evidence="2">
    <location>
        <begin position="326"/>
        <end position="450"/>
    </location>
</feature>